<dbReference type="GO" id="GO:0043565">
    <property type="term" value="F:sequence-specific DNA binding"/>
    <property type="evidence" value="ECO:0007669"/>
    <property type="project" value="TreeGrafter"/>
</dbReference>
<dbReference type="PROSITE" id="PS50931">
    <property type="entry name" value="HTH_LYSR"/>
    <property type="match status" value="1"/>
</dbReference>
<keyword evidence="2" id="KW-0805">Transcription regulation</keyword>
<dbReference type="InterPro" id="IPR000847">
    <property type="entry name" value="LysR_HTH_N"/>
</dbReference>
<evidence type="ECO:0000256" key="3">
    <source>
        <dbReference type="ARBA" id="ARBA00023125"/>
    </source>
</evidence>
<evidence type="ECO:0000256" key="2">
    <source>
        <dbReference type="ARBA" id="ARBA00023015"/>
    </source>
</evidence>
<dbReference type="Pfam" id="PF00126">
    <property type="entry name" value="HTH_1"/>
    <property type="match status" value="1"/>
</dbReference>
<dbReference type="GO" id="GO:0010628">
    <property type="term" value="P:positive regulation of gene expression"/>
    <property type="evidence" value="ECO:0007669"/>
    <property type="project" value="TreeGrafter"/>
</dbReference>
<keyword evidence="3 6" id="KW-0238">DNA-binding</keyword>
<keyword evidence="4" id="KW-0804">Transcription</keyword>
<proteinExistence type="inferred from homology"/>
<protein>
    <submittedName>
        <fullName evidence="6">DNA-binding transcriptional regulator, LysR family</fullName>
    </submittedName>
</protein>
<dbReference type="Pfam" id="PF03466">
    <property type="entry name" value="LysR_substrate"/>
    <property type="match status" value="1"/>
</dbReference>
<dbReference type="EMBL" id="FRCX01000018">
    <property type="protein sequence ID" value="SHN43748.1"/>
    <property type="molecule type" value="Genomic_DNA"/>
</dbReference>
<dbReference type="AlphaFoldDB" id="A0A1M7RCG4"/>
<feature type="domain" description="HTH lysR-type" evidence="5">
    <location>
        <begin position="1"/>
        <end position="58"/>
    </location>
</feature>
<dbReference type="RefSeq" id="WP_072789907.1">
    <property type="nucleotide sequence ID" value="NZ_FRCX01000018.1"/>
</dbReference>
<dbReference type="InterPro" id="IPR036390">
    <property type="entry name" value="WH_DNA-bd_sf"/>
</dbReference>
<dbReference type="STRING" id="551987.SAMN05192549_11851"/>
<dbReference type="PANTHER" id="PTHR30427">
    <property type="entry name" value="TRANSCRIPTIONAL ACTIVATOR PROTEIN LYSR"/>
    <property type="match status" value="1"/>
</dbReference>
<accession>A0A1M7RCG4</accession>
<evidence type="ECO:0000256" key="4">
    <source>
        <dbReference type="ARBA" id="ARBA00023163"/>
    </source>
</evidence>
<dbReference type="SUPFAM" id="SSF53850">
    <property type="entry name" value="Periplasmic binding protein-like II"/>
    <property type="match status" value="1"/>
</dbReference>
<gene>
    <name evidence="6" type="ORF">SAMN05192549_11851</name>
</gene>
<dbReference type="Gene3D" id="3.40.190.290">
    <property type="match status" value="1"/>
</dbReference>
<evidence type="ECO:0000256" key="1">
    <source>
        <dbReference type="ARBA" id="ARBA00009437"/>
    </source>
</evidence>
<dbReference type="Gene3D" id="1.10.10.10">
    <property type="entry name" value="Winged helix-like DNA-binding domain superfamily/Winged helix DNA-binding domain"/>
    <property type="match status" value="1"/>
</dbReference>
<dbReference type="SUPFAM" id="SSF46785">
    <property type="entry name" value="Winged helix' DNA-binding domain"/>
    <property type="match status" value="1"/>
</dbReference>
<evidence type="ECO:0000313" key="6">
    <source>
        <dbReference type="EMBL" id="SHN43748.1"/>
    </source>
</evidence>
<evidence type="ECO:0000313" key="7">
    <source>
        <dbReference type="Proteomes" id="UP000184339"/>
    </source>
</evidence>
<name>A0A1M7RCG4_9BURK</name>
<dbReference type="InterPro" id="IPR036388">
    <property type="entry name" value="WH-like_DNA-bd_sf"/>
</dbReference>
<comment type="similarity">
    <text evidence="1">Belongs to the LysR transcriptional regulatory family.</text>
</comment>
<dbReference type="InterPro" id="IPR005119">
    <property type="entry name" value="LysR_subst-bd"/>
</dbReference>
<dbReference type="GO" id="GO:0003700">
    <property type="term" value="F:DNA-binding transcription factor activity"/>
    <property type="evidence" value="ECO:0007669"/>
    <property type="project" value="InterPro"/>
</dbReference>
<organism evidence="6 7">
    <name type="scientific">Duganella sacchari</name>
    <dbReference type="NCBI Taxonomy" id="551987"/>
    <lineage>
        <taxon>Bacteria</taxon>
        <taxon>Pseudomonadati</taxon>
        <taxon>Pseudomonadota</taxon>
        <taxon>Betaproteobacteria</taxon>
        <taxon>Burkholderiales</taxon>
        <taxon>Oxalobacteraceae</taxon>
        <taxon>Telluria group</taxon>
        <taxon>Duganella</taxon>
    </lineage>
</organism>
<dbReference type="PANTHER" id="PTHR30427:SF1">
    <property type="entry name" value="TRANSCRIPTIONAL ACTIVATOR PROTEIN LYSR"/>
    <property type="match status" value="1"/>
</dbReference>
<dbReference type="OrthoDB" id="8849678at2"/>
<keyword evidence="7" id="KW-1185">Reference proteome</keyword>
<evidence type="ECO:0000259" key="5">
    <source>
        <dbReference type="PROSITE" id="PS50931"/>
    </source>
</evidence>
<dbReference type="Proteomes" id="UP000184339">
    <property type="component" value="Unassembled WGS sequence"/>
</dbReference>
<dbReference type="PRINTS" id="PR00039">
    <property type="entry name" value="HTHLYSR"/>
</dbReference>
<sequence>MLSREIEIFRVVMTTGSATKAARLMNMSQPAISQSLRRLEQSAGLALFQRSAGKLLPTQEAQALLKEVDRHFVGMEVIEQRLRALRQFGVGRVRIASFPGVGVGFLPRVLADLSRERERTLVSLQIMGSADVRKCLLSNEAELGVVADDVSTNGIEATLFAHYFGVVALPQGHALARHKRITPAMLGKHPFIALNPEDSVSLRLDRICRNHGVELRTVVECPFTISQCELVRNKVGVAIVNPVTAYDYLHAGLVFRPFSEQLTYTSLTVQPAGQPASSFVGMMLGAMRKRLEVDMHTLSHSMAGGDIGPLHSLTKISG</sequence>
<reference evidence="7" key="1">
    <citation type="submission" date="2016-11" db="EMBL/GenBank/DDBJ databases">
        <authorList>
            <person name="Varghese N."/>
            <person name="Submissions S."/>
        </authorList>
    </citation>
    <scope>NUCLEOTIDE SEQUENCE [LARGE SCALE GENOMIC DNA]</scope>
    <source>
        <strain evidence="7">Sac-22</strain>
    </source>
</reference>